<keyword evidence="3 5" id="KW-0560">Oxidoreductase</keyword>
<dbReference type="RefSeq" id="WP_305998726.1">
    <property type="nucleotide sequence ID" value="NZ_JASNFN010000004.1"/>
</dbReference>
<evidence type="ECO:0000256" key="2">
    <source>
        <dbReference type="ARBA" id="ARBA00005995"/>
    </source>
</evidence>
<name>A0ABT9IA21_9ACTN</name>
<evidence type="ECO:0000256" key="1">
    <source>
        <dbReference type="ARBA" id="ARBA00001974"/>
    </source>
</evidence>
<dbReference type="Gene3D" id="3.50.50.60">
    <property type="entry name" value="FAD/NAD(P)-binding domain"/>
    <property type="match status" value="1"/>
</dbReference>
<evidence type="ECO:0000259" key="4">
    <source>
        <dbReference type="Pfam" id="PF01593"/>
    </source>
</evidence>
<dbReference type="InterPro" id="IPR050703">
    <property type="entry name" value="Flavin_MAO"/>
</dbReference>
<dbReference type="EC" id="1.-.-.-" evidence="5"/>
<proteinExistence type="inferred from homology"/>
<dbReference type="PANTHER" id="PTHR43563">
    <property type="entry name" value="AMINE OXIDASE"/>
    <property type="match status" value="1"/>
</dbReference>
<dbReference type="SUPFAM" id="SSF51905">
    <property type="entry name" value="FAD/NAD(P)-binding domain"/>
    <property type="match status" value="1"/>
</dbReference>
<evidence type="ECO:0000313" key="5">
    <source>
        <dbReference type="EMBL" id="MDP5182019.1"/>
    </source>
</evidence>
<comment type="caution">
    <text evidence="5">The sequence shown here is derived from an EMBL/GenBank/DDBJ whole genome shotgun (WGS) entry which is preliminary data.</text>
</comment>
<accession>A0ABT9IA21</accession>
<dbReference type="PANTHER" id="PTHR43563:SF1">
    <property type="entry name" value="AMINE OXIDASE [FLAVIN-CONTAINING] B"/>
    <property type="match status" value="1"/>
</dbReference>
<dbReference type="InterPro" id="IPR002937">
    <property type="entry name" value="Amino_oxidase"/>
</dbReference>
<organism evidence="5 6">
    <name type="scientific">Blastococcus carthaginiensis</name>
    <dbReference type="NCBI Taxonomy" id="3050034"/>
    <lineage>
        <taxon>Bacteria</taxon>
        <taxon>Bacillati</taxon>
        <taxon>Actinomycetota</taxon>
        <taxon>Actinomycetes</taxon>
        <taxon>Geodermatophilales</taxon>
        <taxon>Geodermatophilaceae</taxon>
        <taxon>Blastococcus</taxon>
    </lineage>
</organism>
<dbReference type="Proteomes" id="UP001233673">
    <property type="component" value="Unassembled WGS sequence"/>
</dbReference>
<protein>
    <submittedName>
        <fullName evidence="5">NAD(P)/FAD-dependent oxidoreductase</fullName>
        <ecNumber evidence="5">1.-.-.-</ecNumber>
    </submittedName>
</protein>
<dbReference type="Pfam" id="PF01593">
    <property type="entry name" value="Amino_oxidase"/>
    <property type="match status" value="1"/>
</dbReference>
<dbReference type="InterPro" id="IPR001613">
    <property type="entry name" value="Flavin_amine_oxidase"/>
</dbReference>
<comment type="cofactor">
    <cofactor evidence="1">
        <name>FAD</name>
        <dbReference type="ChEBI" id="CHEBI:57692"/>
    </cofactor>
</comment>
<dbReference type="InterPro" id="IPR036188">
    <property type="entry name" value="FAD/NAD-bd_sf"/>
</dbReference>
<sequence>MTTQRTLLLPTSVPVVVVGAGYAGLSAALELADAGTACLVVESADRVGGRAFTEQRDTVIDHGGQWVGPTQHHLLALAERFGCPTFHTHETGWHLERWSDGTLARYTGAAPDEAAGIAEYWQVARRLDELAATIDVEDPTSSPHLEEWDSVTVRSWFDRTVISPDARRRLDLAVQGVWSTEARDISVFHLLFYIASAGSFEQLMETDGCAQERRFHRGAQSPALAVAEQLGDAVRTRVTVLAVEQDDNGVEVHTDAGTVRAQRVIVATPPPATARIRFGPPLPVDRARWIQRSTMGDVAKVHVVYEAPFWRAEGLSGVATLYGEGSVGVVFDNSPDDASIGVLVAFIYGDRLRSWSALDREARRQHVLETLTRLYGDRAGAPRDYVEKNWPEDAYARGGYAANPAPGAWAEHGARGWRRPVGRIHWAGSETASRWYGYIDGAISSGKRAAREVLDEEVPS</sequence>
<evidence type="ECO:0000256" key="3">
    <source>
        <dbReference type="ARBA" id="ARBA00023002"/>
    </source>
</evidence>
<gene>
    <name evidence="5" type="ORF">QOZ88_05165</name>
</gene>
<dbReference type="PRINTS" id="PR00757">
    <property type="entry name" value="AMINEOXDASEF"/>
</dbReference>
<dbReference type="EMBL" id="JASNFN010000004">
    <property type="protein sequence ID" value="MDP5182019.1"/>
    <property type="molecule type" value="Genomic_DNA"/>
</dbReference>
<dbReference type="GO" id="GO:0016491">
    <property type="term" value="F:oxidoreductase activity"/>
    <property type="evidence" value="ECO:0007669"/>
    <property type="project" value="UniProtKB-KW"/>
</dbReference>
<reference evidence="6" key="1">
    <citation type="submission" date="2023-05" db="EMBL/GenBank/DDBJ databases">
        <title>Draft genome of Pseudofrankia sp. BMG5.37.</title>
        <authorList>
            <person name="Gtari M."/>
            <person name="Ghodhbane F."/>
            <person name="Sbissi I."/>
        </authorList>
    </citation>
    <scope>NUCLEOTIDE SEQUENCE [LARGE SCALE GENOMIC DNA]</scope>
    <source>
        <strain evidence="6">BMG 814</strain>
    </source>
</reference>
<comment type="similarity">
    <text evidence="2">Belongs to the flavin monoamine oxidase family.</text>
</comment>
<feature type="domain" description="Amine oxidase" evidence="4">
    <location>
        <begin position="23"/>
        <end position="454"/>
    </location>
</feature>
<evidence type="ECO:0000313" key="6">
    <source>
        <dbReference type="Proteomes" id="UP001233673"/>
    </source>
</evidence>
<dbReference type="SUPFAM" id="SSF54373">
    <property type="entry name" value="FAD-linked reductases, C-terminal domain"/>
    <property type="match status" value="1"/>
</dbReference>
<keyword evidence="6" id="KW-1185">Reference proteome</keyword>